<reference evidence="1 2" key="1">
    <citation type="journal article" date="2012" name="Proc. Natl. Acad. Sci. U.S.A.">
        <title>Genome and physiology of a model Epsilonproteobacterium responsible for sulfide detoxification in marine oxygen depletion zones.</title>
        <authorList>
            <person name="Grote J."/>
            <person name="Schott T."/>
            <person name="Bruckner C.G."/>
            <person name="Glockner F.O."/>
            <person name="Jost G."/>
            <person name="Teeling H."/>
            <person name="Labrenz M."/>
            <person name="Jurgens K."/>
        </authorList>
    </citation>
    <scope>NUCLEOTIDE SEQUENCE [LARGE SCALE GENOMIC DNA]</scope>
    <source>
        <strain evidence="1 2">GD1</strain>
    </source>
</reference>
<dbReference type="HOGENOM" id="CLU_2083658_0_0_7"/>
<evidence type="ECO:0000313" key="1">
    <source>
        <dbReference type="EMBL" id="EHP29489.1"/>
    </source>
</evidence>
<dbReference type="RefSeq" id="WP_008340781.1">
    <property type="nucleotide sequence ID" value="NZ_AFRZ01000001.1"/>
</dbReference>
<gene>
    <name evidence="1" type="ORF">SMGD1_0963</name>
</gene>
<comment type="caution">
    <text evidence="1">The sequence shown here is derived from an EMBL/GenBank/DDBJ whole genome shotgun (WGS) entry which is preliminary data.</text>
</comment>
<sequence>MLENIALIKEVHEHLPTKEAQEQAKELLEKIDLGNIALYRLNQCDSFEIFCVSLIRALMTKEMNVIIVSPFHLVDNLRDIDIILTTITKLETEKNILILDTISNETHYKGSSCNIVK</sequence>
<name>H1FXY2_SULGG</name>
<protein>
    <submittedName>
        <fullName evidence="1">Uncharacterized protein</fullName>
    </submittedName>
</protein>
<proteinExistence type="predicted"/>
<dbReference type="AlphaFoldDB" id="H1FXY2"/>
<dbReference type="EMBL" id="AFRZ01000001">
    <property type="protein sequence ID" value="EHP29489.1"/>
    <property type="molecule type" value="Genomic_DNA"/>
</dbReference>
<keyword evidence="2" id="KW-1185">Reference proteome</keyword>
<dbReference type="PATRIC" id="fig|929558.5.peg.959"/>
<dbReference type="Proteomes" id="UP000006431">
    <property type="component" value="Unassembled WGS sequence"/>
</dbReference>
<dbReference type="STRING" id="929558.SMGD1_0963"/>
<organism evidence="1 2">
    <name type="scientific">Sulfurimonas gotlandica (strain DSM 19862 / JCM 16533 / GD1)</name>
    <dbReference type="NCBI Taxonomy" id="929558"/>
    <lineage>
        <taxon>Bacteria</taxon>
        <taxon>Pseudomonadati</taxon>
        <taxon>Campylobacterota</taxon>
        <taxon>Epsilonproteobacteria</taxon>
        <taxon>Campylobacterales</taxon>
        <taxon>Sulfurimonadaceae</taxon>
        <taxon>Sulfurimonas</taxon>
    </lineage>
</organism>
<evidence type="ECO:0000313" key="2">
    <source>
        <dbReference type="Proteomes" id="UP000006431"/>
    </source>
</evidence>
<dbReference type="OrthoDB" id="9950216at2"/>
<accession>H1FXY2</accession>